<reference evidence="8 9" key="1">
    <citation type="submission" date="2020-08" db="EMBL/GenBank/DDBJ databases">
        <title>Genomic Encyclopedia of Type Strains, Phase IV (KMG-IV): sequencing the most valuable type-strain genomes for metagenomic binning, comparative biology and taxonomic classification.</title>
        <authorList>
            <person name="Goeker M."/>
        </authorList>
    </citation>
    <scope>NUCLEOTIDE SEQUENCE [LARGE SCALE GENOMIC DNA]</scope>
    <source>
        <strain evidence="8 9">DSM 40141</strain>
    </source>
</reference>
<dbReference type="CDD" id="cd00383">
    <property type="entry name" value="trans_reg_C"/>
    <property type="match status" value="1"/>
</dbReference>
<evidence type="ECO:0000256" key="3">
    <source>
        <dbReference type="ARBA" id="ARBA00023125"/>
    </source>
</evidence>
<keyword evidence="4" id="KW-0804">Transcription</keyword>
<dbReference type="SMART" id="SM00862">
    <property type="entry name" value="Trans_reg_C"/>
    <property type="match status" value="1"/>
</dbReference>
<keyword evidence="9" id="KW-1185">Reference proteome</keyword>
<dbReference type="GO" id="GO:0000156">
    <property type="term" value="F:phosphorelay response regulator activity"/>
    <property type="evidence" value="ECO:0007669"/>
    <property type="project" value="TreeGrafter"/>
</dbReference>
<evidence type="ECO:0000256" key="5">
    <source>
        <dbReference type="PROSITE-ProRule" id="PRU01091"/>
    </source>
</evidence>
<dbReference type="Pfam" id="PF00486">
    <property type="entry name" value="Trans_reg_C"/>
    <property type="match status" value="1"/>
</dbReference>
<dbReference type="EMBL" id="JACHEM010000015">
    <property type="protein sequence ID" value="MBB6438852.1"/>
    <property type="molecule type" value="Genomic_DNA"/>
</dbReference>
<evidence type="ECO:0000313" key="8">
    <source>
        <dbReference type="EMBL" id="MBB6438852.1"/>
    </source>
</evidence>
<keyword evidence="3 5" id="KW-0238">DNA-binding</keyword>
<name>A0A7X0LS60_9ACTN</name>
<accession>A0A7X0LS60</accession>
<dbReference type="InterPro" id="IPR039420">
    <property type="entry name" value="WalR-like"/>
</dbReference>
<evidence type="ECO:0000256" key="4">
    <source>
        <dbReference type="ARBA" id="ARBA00023163"/>
    </source>
</evidence>
<gene>
    <name evidence="8" type="ORF">HNQ79_005364</name>
</gene>
<evidence type="ECO:0000256" key="6">
    <source>
        <dbReference type="SAM" id="MobiDB-lite"/>
    </source>
</evidence>
<dbReference type="AlphaFoldDB" id="A0A7X0LS60"/>
<dbReference type="RefSeq" id="WP_185035302.1">
    <property type="nucleotide sequence ID" value="NZ_BNBN01000012.1"/>
</dbReference>
<dbReference type="PROSITE" id="PS51755">
    <property type="entry name" value="OMPR_PHOB"/>
    <property type="match status" value="1"/>
</dbReference>
<dbReference type="GO" id="GO:0000976">
    <property type="term" value="F:transcription cis-regulatory region binding"/>
    <property type="evidence" value="ECO:0007669"/>
    <property type="project" value="TreeGrafter"/>
</dbReference>
<evidence type="ECO:0000259" key="7">
    <source>
        <dbReference type="PROSITE" id="PS51755"/>
    </source>
</evidence>
<feature type="domain" description="OmpR/PhoB-type" evidence="7">
    <location>
        <begin position="72"/>
        <end position="170"/>
    </location>
</feature>
<dbReference type="GO" id="GO:0032993">
    <property type="term" value="C:protein-DNA complex"/>
    <property type="evidence" value="ECO:0007669"/>
    <property type="project" value="TreeGrafter"/>
</dbReference>
<dbReference type="Gene3D" id="1.10.10.10">
    <property type="entry name" value="Winged helix-like DNA-binding domain superfamily/Winged helix DNA-binding domain"/>
    <property type="match status" value="1"/>
</dbReference>
<dbReference type="InterPro" id="IPR036388">
    <property type="entry name" value="WH-like_DNA-bd_sf"/>
</dbReference>
<feature type="region of interest" description="Disordered" evidence="6">
    <location>
        <begin position="1"/>
        <end position="25"/>
    </location>
</feature>
<comment type="caution">
    <text evidence="8">The sequence shown here is derived from an EMBL/GenBank/DDBJ whole genome shotgun (WGS) entry which is preliminary data.</text>
</comment>
<sequence>MSITRTPGPGFSRGTGFPALRRAEGPPAPWRELAHASWFALPPSALPAPQGRPFLTGYLVLVPMDAESPDAPPVPAGAQQVQVNTDSRTVTVAGRRLHFTRLEFDLFAHLVAHPLRVHTREMLYSALWSSPVSADHRTIDVHIARLRRKLGSPYRKAIETVRGVGYRYVAC</sequence>
<feature type="DNA-binding region" description="OmpR/PhoB-type" evidence="5">
    <location>
        <begin position="72"/>
        <end position="170"/>
    </location>
</feature>
<dbReference type="PANTHER" id="PTHR48111">
    <property type="entry name" value="REGULATOR OF RPOS"/>
    <property type="match status" value="1"/>
</dbReference>
<evidence type="ECO:0000256" key="1">
    <source>
        <dbReference type="ARBA" id="ARBA00022553"/>
    </source>
</evidence>
<dbReference type="Proteomes" id="UP000540423">
    <property type="component" value="Unassembled WGS sequence"/>
</dbReference>
<proteinExistence type="predicted"/>
<organism evidence="8 9">
    <name type="scientific">Streptomyces candidus</name>
    <dbReference type="NCBI Taxonomy" id="67283"/>
    <lineage>
        <taxon>Bacteria</taxon>
        <taxon>Bacillati</taxon>
        <taxon>Actinomycetota</taxon>
        <taxon>Actinomycetes</taxon>
        <taxon>Kitasatosporales</taxon>
        <taxon>Streptomycetaceae</taxon>
        <taxon>Streptomyces</taxon>
    </lineage>
</organism>
<dbReference type="InterPro" id="IPR001867">
    <property type="entry name" value="OmpR/PhoB-type_DNA-bd"/>
</dbReference>
<dbReference type="GO" id="GO:0006355">
    <property type="term" value="P:regulation of DNA-templated transcription"/>
    <property type="evidence" value="ECO:0007669"/>
    <property type="project" value="InterPro"/>
</dbReference>
<dbReference type="GO" id="GO:0005829">
    <property type="term" value="C:cytosol"/>
    <property type="evidence" value="ECO:0007669"/>
    <property type="project" value="TreeGrafter"/>
</dbReference>
<evidence type="ECO:0000256" key="2">
    <source>
        <dbReference type="ARBA" id="ARBA00023015"/>
    </source>
</evidence>
<keyword evidence="2" id="KW-0805">Transcription regulation</keyword>
<dbReference type="SUPFAM" id="SSF46894">
    <property type="entry name" value="C-terminal effector domain of the bipartite response regulators"/>
    <property type="match status" value="1"/>
</dbReference>
<dbReference type="InterPro" id="IPR016032">
    <property type="entry name" value="Sig_transdc_resp-reg_C-effctor"/>
</dbReference>
<dbReference type="PANTHER" id="PTHR48111:SF4">
    <property type="entry name" value="DNA-BINDING DUAL TRANSCRIPTIONAL REGULATOR OMPR"/>
    <property type="match status" value="1"/>
</dbReference>
<evidence type="ECO:0000313" key="9">
    <source>
        <dbReference type="Proteomes" id="UP000540423"/>
    </source>
</evidence>
<keyword evidence="1" id="KW-0597">Phosphoprotein</keyword>
<protein>
    <submittedName>
        <fullName evidence="8">DNA-binding response OmpR family regulator</fullName>
    </submittedName>
</protein>